<feature type="compositionally biased region" description="Basic residues" evidence="5">
    <location>
        <begin position="343"/>
        <end position="354"/>
    </location>
</feature>
<evidence type="ECO:0000256" key="2">
    <source>
        <dbReference type="ARBA" id="ARBA00022670"/>
    </source>
</evidence>
<dbReference type="InterPro" id="IPR042266">
    <property type="entry name" value="PPPDE_sf"/>
</dbReference>
<dbReference type="PANTHER" id="PTHR12378">
    <property type="entry name" value="DESUMOYLATING ISOPEPTIDASE"/>
    <property type="match status" value="1"/>
</dbReference>
<evidence type="ECO:0000256" key="3">
    <source>
        <dbReference type="ARBA" id="ARBA00022801"/>
    </source>
</evidence>
<proteinExistence type="inferred from homology"/>
<evidence type="ECO:0000313" key="8">
    <source>
        <dbReference type="RefSeq" id="XP_025416985.1"/>
    </source>
</evidence>
<comment type="similarity">
    <text evidence="1">Belongs to the DeSI family.</text>
</comment>
<keyword evidence="3" id="KW-0378">Hydrolase</keyword>
<accession>A0A8B8G2V0</accession>
<dbReference type="GO" id="GO:0070646">
    <property type="term" value="P:protein modification by small protein removal"/>
    <property type="evidence" value="ECO:0007669"/>
    <property type="project" value="TreeGrafter"/>
</dbReference>
<evidence type="ECO:0000313" key="7">
    <source>
        <dbReference type="Proteomes" id="UP000694846"/>
    </source>
</evidence>
<dbReference type="GO" id="GO:0008233">
    <property type="term" value="F:peptidase activity"/>
    <property type="evidence" value="ECO:0007669"/>
    <property type="project" value="UniProtKB-KW"/>
</dbReference>
<feature type="domain" description="PPPDE" evidence="6">
    <location>
        <begin position="150"/>
        <end position="292"/>
    </location>
</feature>
<evidence type="ECO:0000256" key="5">
    <source>
        <dbReference type="SAM" id="MobiDB-lite"/>
    </source>
</evidence>
<feature type="compositionally biased region" description="Polar residues" evidence="5">
    <location>
        <begin position="359"/>
        <end position="372"/>
    </location>
</feature>
<dbReference type="GO" id="GO:0006508">
    <property type="term" value="P:proteolysis"/>
    <property type="evidence" value="ECO:0007669"/>
    <property type="project" value="UniProtKB-KW"/>
</dbReference>
<dbReference type="OrthoDB" id="21221at2759"/>
<dbReference type="PROSITE" id="PS51858">
    <property type="entry name" value="PPPDE"/>
    <property type="match status" value="1"/>
</dbReference>
<feature type="coiled-coil region" evidence="4">
    <location>
        <begin position="311"/>
        <end position="338"/>
    </location>
</feature>
<evidence type="ECO:0000259" key="6">
    <source>
        <dbReference type="PROSITE" id="PS51858"/>
    </source>
</evidence>
<dbReference type="Gene3D" id="3.90.1720.30">
    <property type="entry name" value="PPPDE domains"/>
    <property type="match status" value="1"/>
</dbReference>
<feature type="compositionally biased region" description="Low complexity" evidence="5">
    <location>
        <begin position="382"/>
        <end position="391"/>
    </location>
</feature>
<organism evidence="7 8">
    <name type="scientific">Sipha flava</name>
    <name type="common">yellow sugarcane aphid</name>
    <dbReference type="NCBI Taxonomy" id="143950"/>
    <lineage>
        <taxon>Eukaryota</taxon>
        <taxon>Metazoa</taxon>
        <taxon>Ecdysozoa</taxon>
        <taxon>Arthropoda</taxon>
        <taxon>Hexapoda</taxon>
        <taxon>Insecta</taxon>
        <taxon>Pterygota</taxon>
        <taxon>Neoptera</taxon>
        <taxon>Paraneoptera</taxon>
        <taxon>Hemiptera</taxon>
        <taxon>Sternorrhyncha</taxon>
        <taxon>Aphidomorpha</taxon>
        <taxon>Aphidoidea</taxon>
        <taxon>Aphididae</taxon>
        <taxon>Sipha</taxon>
    </lineage>
</organism>
<keyword evidence="4" id="KW-0175">Coiled coil</keyword>
<dbReference type="PANTHER" id="PTHR12378:SF7">
    <property type="entry name" value="DESUMOYLATING ISOPEPTIDASE 1"/>
    <property type="match status" value="1"/>
</dbReference>
<dbReference type="Pfam" id="PF05903">
    <property type="entry name" value="Peptidase_C97"/>
    <property type="match status" value="1"/>
</dbReference>
<dbReference type="GeneID" id="112688143"/>
<feature type="region of interest" description="Disordered" evidence="5">
    <location>
        <begin position="339"/>
        <end position="391"/>
    </location>
</feature>
<evidence type="ECO:0000256" key="4">
    <source>
        <dbReference type="SAM" id="Coils"/>
    </source>
</evidence>
<keyword evidence="2" id="KW-0645">Protease</keyword>
<name>A0A8B8G2V0_9HEMI</name>
<sequence>MFDQLPHVRDNAERFRQPSLGRTRISTASVGSTGKHRPINPKTFHRHRPGRYDMRLLIACCLLLRATGRSDASDDYDRFIFKFIQHVARFQTLSDVPTCELLDHNLDGIKSCFNFKKSVGWPFKHPSKLADISRQKKPKFRRAAMGEAGEEVLLYVYDLTGGMAKALGESLLQKPIEGIWHTAIVVFGKEHFFGSNGISVCSPGTTALGSPLRTHSLGKTCLPEDVFQEYLRGLEQDTFSADKYNLLRHNCNNFSNEISQFLCGNSIPEYILNLPDEILSTPFGKQLQPVLEYFSNNIGVHPGLTRSSSDFESLNNDIDSARKQSALLEEKRIKLNEKLEKRDKRKKKKKNKSKHLSDSFCTESGAASSSRYGDNYRKMSENGTNGVNVANGVQPVIDNDIEDMEKKELELKRKERDPPIVFQDTINVQNELERLVGLIDGRINPDDMQYVAELDQYMLENEGSWALGEGFLSFVGRLLNDDQLVSEVRETMLNILAAAALKDDIILVLHQDRREHILMNYANGFDKLPLLEQLALALFMCNLFEHSTTSEWLLYISEWQLGSGSVSNIRVTTKVAVNSLLSEDKVLQDRGTALVHNLACKEKMLKNQNIRRLLPAASFSKVFDDVVVELAMAVLQYFNSKPDEEHSFRCMKSLARFCQISRQDVPQLVQMIGPPPSTFKGMSNRIDEQIAEIQNYLR</sequence>
<dbReference type="InterPro" id="IPR008580">
    <property type="entry name" value="PPPDE_dom"/>
</dbReference>
<dbReference type="SMART" id="SM01179">
    <property type="entry name" value="DUF862"/>
    <property type="match status" value="1"/>
</dbReference>
<dbReference type="AlphaFoldDB" id="A0A8B8G2V0"/>
<keyword evidence="7" id="KW-1185">Reference proteome</keyword>
<dbReference type="RefSeq" id="XP_025416985.1">
    <property type="nucleotide sequence ID" value="XM_025561200.1"/>
</dbReference>
<dbReference type="Proteomes" id="UP000694846">
    <property type="component" value="Unplaced"/>
</dbReference>
<gene>
    <name evidence="8" type="primary">LOC112688143</name>
</gene>
<evidence type="ECO:0000256" key="1">
    <source>
        <dbReference type="ARBA" id="ARBA00008140"/>
    </source>
</evidence>
<protein>
    <submittedName>
        <fullName evidence="8">Uncharacterized protein LOC112688143 isoform X1</fullName>
    </submittedName>
</protein>
<reference evidence="8" key="1">
    <citation type="submission" date="2025-08" db="UniProtKB">
        <authorList>
            <consortium name="RefSeq"/>
        </authorList>
    </citation>
    <scope>IDENTIFICATION</scope>
    <source>
        <tissue evidence="8">Whole body</tissue>
    </source>
</reference>